<proteinExistence type="predicted"/>
<feature type="compositionally biased region" description="Basic and acidic residues" evidence="1">
    <location>
        <begin position="9"/>
        <end position="20"/>
    </location>
</feature>
<accession>A0A6J4ICF2</accession>
<reference evidence="2" key="1">
    <citation type="submission" date="2020-02" db="EMBL/GenBank/DDBJ databases">
        <authorList>
            <person name="Meier V. D."/>
        </authorList>
    </citation>
    <scope>NUCLEOTIDE SEQUENCE</scope>
    <source>
        <strain evidence="2">AVDCRST_MAG93</strain>
    </source>
</reference>
<evidence type="ECO:0000256" key="1">
    <source>
        <dbReference type="SAM" id="MobiDB-lite"/>
    </source>
</evidence>
<dbReference type="AlphaFoldDB" id="A0A6J4ICF2"/>
<protein>
    <submittedName>
        <fullName evidence="2">Uncharacterized protein</fullName>
    </submittedName>
</protein>
<gene>
    <name evidence="2" type="ORF">AVDCRST_MAG93-1577</name>
</gene>
<name>A0A6J4ICF2_9CHLR</name>
<dbReference type="EMBL" id="CADCTR010000532">
    <property type="protein sequence ID" value="CAA9247097.1"/>
    <property type="molecule type" value="Genomic_DNA"/>
</dbReference>
<feature type="region of interest" description="Disordered" evidence="1">
    <location>
        <begin position="1"/>
        <end position="22"/>
    </location>
</feature>
<evidence type="ECO:0000313" key="2">
    <source>
        <dbReference type="EMBL" id="CAA9247097.1"/>
    </source>
</evidence>
<organism evidence="2">
    <name type="scientific">uncultured Chloroflexia bacterium</name>
    <dbReference type="NCBI Taxonomy" id="1672391"/>
    <lineage>
        <taxon>Bacteria</taxon>
        <taxon>Bacillati</taxon>
        <taxon>Chloroflexota</taxon>
        <taxon>Chloroflexia</taxon>
        <taxon>environmental samples</taxon>
    </lineage>
</organism>
<sequence>MAANVGLKKRAESRKEESSGSERASALDYFDLLSKGGSKTVTVTGATAKAPGMVGPRGCIPILWCLCVHDSPDNPCPCNGPIVWLPEWIAQSAGPTGRMGFVNGAKQPLASFTIDASSKIYVDASVRLGGGERSRVALQRDAAGDLKPVKAEIIVPRYLPIQVGMLSDALELISGDDRLTTMAKQAPGPLGWVVAAFKAGWEIGEFIDEETGASDALADWLYETFGPWGDWF</sequence>